<dbReference type="OrthoDB" id="3643946at2759"/>
<gene>
    <name evidence="2" type="ORF">CLAFUR5_09290</name>
</gene>
<reference evidence="2" key="1">
    <citation type="submission" date="2021-12" db="EMBL/GenBank/DDBJ databases">
        <authorList>
            <person name="Zaccaron A."/>
            <person name="Stergiopoulos I."/>
        </authorList>
    </citation>
    <scope>NUCLEOTIDE SEQUENCE</scope>
    <source>
        <strain evidence="2">Race5_Kim</strain>
    </source>
</reference>
<reference evidence="2" key="2">
    <citation type="journal article" date="2022" name="Microb. Genom.">
        <title>A chromosome-scale genome assembly of the tomato pathogen Cladosporium fulvum reveals a compartmentalized genome architecture and the presence of a dispensable chromosome.</title>
        <authorList>
            <person name="Zaccaron A.Z."/>
            <person name="Chen L.H."/>
            <person name="Samaras A."/>
            <person name="Stergiopoulos I."/>
        </authorList>
    </citation>
    <scope>NUCLEOTIDE SEQUENCE</scope>
    <source>
        <strain evidence="2">Race5_Kim</strain>
    </source>
</reference>
<feature type="region of interest" description="Disordered" evidence="1">
    <location>
        <begin position="27"/>
        <end position="68"/>
    </location>
</feature>
<organism evidence="2 3">
    <name type="scientific">Passalora fulva</name>
    <name type="common">Tomato leaf mold</name>
    <name type="synonym">Cladosporium fulvum</name>
    <dbReference type="NCBI Taxonomy" id="5499"/>
    <lineage>
        <taxon>Eukaryota</taxon>
        <taxon>Fungi</taxon>
        <taxon>Dikarya</taxon>
        <taxon>Ascomycota</taxon>
        <taxon>Pezizomycotina</taxon>
        <taxon>Dothideomycetes</taxon>
        <taxon>Dothideomycetidae</taxon>
        <taxon>Mycosphaerellales</taxon>
        <taxon>Mycosphaerellaceae</taxon>
        <taxon>Fulvia</taxon>
    </lineage>
</organism>
<dbReference type="EMBL" id="CP090171">
    <property type="protein sequence ID" value="UJO21554.1"/>
    <property type="molecule type" value="Genomic_DNA"/>
</dbReference>
<proteinExistence type="predicted"/>
<dbReference type="KEGG" id="ffu:CLAFUR5_09290"/>
<accession>A0A9Q8PFB8</accession>
<evidence type="ECO:0000313" key="3">
    <source>
        <dbReference type="Proteomes" id="UP000756132"/>
    </source>
</evidence>
<sequence>MTDSMPTPARQTCIPRNDSFSAEDLSKALKASASKPRNLSIRDINDDPAVPPPSPQKSRRSSFYGARR</sequence>
<dbReference type="AlphaFoldDB" id="A0A9Q8PFB8"/>
<dbReference type="Proteomes" id="UP000756132">
    <property type="component" value="Chromosome 9"/>
</dbReference>
<name>A0A9Q8PFB8_PASFU</name>
<dbReference type="GeneID" id="71989168"/>
<dbReference type="RefSeq" id="XP_047765920.1">
    <property type="nucleotide sequence ID" value="XM_047908438.1"/>
</dbReference>
<keyword evidence="3" id="KW-1185">Reference proteome</keyword>
<protein>
    <submittedName>
        <fullName evidence="2">Uncharacterized protein</fullName>
    </submittedName>
</protein>
<evidence type="ECO:0000313" key="2">
    <source>
        <dbReference type="EMBL" id="UJO21554.1"/>
    </source>
</evidence>
<evidence type="ECO:0000256" key="1">
    <source>
        <dbReference type="SAM" id="MobiDB-lite"/>
    </source>
</evidence>